<evidence type="ECO:0000313" key="1">
    <source>
        <dbReference type="EMBL" id="BDH80248.1"/>
    </source>
</evidence>
<reference evidence="1 2" key="1">
    <citation type="submission" date="2022-04" db="EMBL/GenBank/DDBJ databases">
        <title>Complete genome of Methanothermobacter tenebrarum strain RMAS.</title>
        <authorList>
            <person name="Nakamura K."/>
            <person name="Oshima K."/>
            <person name="Hattori M."/>
            <person name="Kamagata Y."/>
            <person name="Takamizawa K."/>
        </authorList>
    </citation>
    <scope>NUCLEOTIDE SEQUENCE [LARGE SCALE GENOMIC DNA]</scope>
    <source>
        <strain evidence="1 2">RMAS</strain>
        <plasmid evidence="1 2">pRMAS01</plasmid>
    </source>
</reference>
<evidence type="ECO:0000313" key="2">
    <source>
        <dbReference type="Proteomes" id="UP000831817"/>
    </source>
</evidence>
<geneLocation type="plasmid" evidence="1 2">
    <name>pRMAS01</name>
</geneLocation>
<organism evidence="1 2">
    <name type="scientific">Methanothermobacter tenebrarum</name>
    <dbReference type="NCBI Taxonomy" id="680118"/>
    <lineage>
        <taxon>Archaea</taxon>
        <taxon>Methanobacteriati</taxon>
        <taxon>Methanobacteriota</taxon>
        <taxon>Methanomada group</taxon>
        <taxon>Methanobacteria</taxon>
        <taxon>Methanobacteriales</taxon>
        <taxon>Methanobacteriaceae</taxon>
        <taxon>Methanothermobacter</taxon>
    </lineage>
</organism>
<accession>A0ABM7YFT4</accession>
<name>A0ABM7YFT4_9EURY</name>
<keyword evidence="1" id="KW-0614">Plasmid</keyword>
<gene>
    <name evidence="1" type="ORF">MTTB_p280</name>
</gene>
<dbReference type="Proteomes" id="UP000831817">
    <property type="component" value="Plasmid pRMAS01"/>
</dbReference>
<protein>
    <submittedName>
        <fullName evidence="1">Uncharacterized protein</fullName>
    </submittedName>
</protein>
<keyword evidence="2" id="KW-1185">Reference proteome</keyword>
<dbReference type="EMBL" id="AP025699">
    <property type="protein sequence ID" value="BDH80248.1"/>
    <property type="molecule type" value="Genomic_DNA"/>
</dbReference>
<proteinExistence type="predicted"/>
<sequence>MVVLVEYCEVFQSHFGLILTLSDKICTITIALFSLQNLLSFLFL</sequence>